<dbReference type="AlphaFoldDB" id="A0A086TBS0"/>
<dbReference type="GO" id="GO:0005669">
    <property type="term" value="C:transcription factor TFIID complex"/>
    <property type="evidence" value="ECO:0007669"/>
    <property type="project" value="InterPro"/>
</dbReference>
<keyword evidence="4" id="KW-0805">Transcription regulation</keyword>
<dbReference type="OrthoDB" id="2193813at2759"/>
<feature type="domain" description="Transcription factor TFIID subunit 8 C-terminal" evidence="8">
    <location>
        <begin position="212"/>
        <end position="260"/>
    </location>
</feature>
<dbReference type="GO" id="GO:0006367">
    <property type="term" value="P:transcription initiation at RNA polymerase II promoter"/>
    <property type="evidence" value="ECO:0007669"/>
    <property type="project" value="TreeGrafter"/>
</dbReference>
<dbReference type="Pfam" id="PF10406">
    <property type="entry name" value="TAF8_C"/>
    <property type="match status" value="1"/>
</dbReference>
<dbReference type="Proteomes" id="UP000029964">
    <property type="component" value="Unassembled WGS sequence"/>
</dbReference>
<keyword evidence="9" id="KW-0648">Protein biosynthesis</keyword>
<feature type="compositionally biased region" description="Basic and acidic residues" evidence="7">
    <location>
        <begin position="16"/>
        <end position="28"/>
    </location>
</feature>
<evidence type="ECO:0000256" key="1">
    <source>
        <dbReference type="ARBA" id="ARBA00004123"/>
    </source>
</evidence>
<dbReference type="PANTHER" id="PTHR46469:SF1">
    <property type="entry name" value="TRANSCRIPTION INITIATION FACTOR TFIID SUBUNIT 8"/>
    <property type="match status" value="1"/>
</dbReference>
<dbReference type="HOGENOM" id="CLU_026584_1_0_1"/>
<accession>A0A086TBS0</accession>
<dbReference type="CDD" id="cd08049">
    <property type="entry name" value="TAF8"/>
    <property type="match status" value="1"/>
</dbReference>
<dbReference type="PANTHER" id="PTHR46469">
    <property type="entry name" value="TRANSCRIPTION INITIATION FACTOR TFIID SUBUNIT 8"/>
    <property type="match status" value="1"/>
</dbReference>
<evidence type="ECO:0000256" key="4">
    <source>
        <dbReference type="ARBA" id="ARBA00023015"/>
    </source>
</evidence>
<evidence type="ECO:0000256" key="3">
    <source>
        <dbReference type="ARBA" id="ARBA00017307"/>
    </source>
</evidence>
<dbReference type="STRING" id="857340.A0A086TBS0"/>
<dbReference type="InterPro" id="IPR019473">
    <property type="entry name" value="TFIID_su8_C"/>
</dbReference>
<feature type="region of interest" description="Disordered" evidence="7">
    <location>
        <begin position="1"/>
        <end position="71"/>
    </location>
</feature>
<keyword evidence="6" id="KW-0539">Nucleus</keyword>
<dbReference type="InterPro" id="IPR037818">
    <property type="entry name" value="TAF8"/>
</dbReference>
<keyword evidence="5" id="KW-0804">Transcription</keyword>
<comment type="similarity">
    <text evidence="2">Belongs to the TAF8 family.</text>
</comment>
<evidence type="ECO:0000256" key="6">
    <source>
        <dbReference type="ARBA" id="ARBA00023242"/>
    </source>
</evidence>
<evidence type="ECO:0000256" key="5">
    <source>
        <dbReference type="ARBA" id="ARBA00023163"/>
    </source>
</evidence>
<feature type="compositionally biased region" description="Polar residues" evidence="7">
    <location>
        <begin position="60"/>
        <end position="71"/>
    </location>
</feature>
<gene>
    <name evidence="9" type="ORF">ACRE_023230</name>
</gene>
<evidence type="ECO:0000313" key="10">
    <source>
        <dbReference type="Proteomes" id="UP000029964"/>
    </source>
</evidence>
<protein>
    <recommendedName>
        <fullName evidence="3">Transcription initiation factor TFIID subunit 8</fullName>
    </recommendedName>
</protein>
<evidence type="ECO:0000256" key="2">
    <source>
        <dbReference type="ARBA" id="ARBA00008767"/>
    </source>
</evidence>
<comment type="subcellular location">
    <subcellularLocation>
        <location evidence="1">Nucleus</location>
    </subcellularLocation>
</comment>
<dbReference type="EMBL" id="JPKY01000015">
    <property type="protein sequence ID" value="KFH46802.1"/>
    <property type="molecule type" value="Genomic_DNA"/>
</dbReference>
<keyword evidence="9" id="KW-0396">Initiation factor</keyword>
<reference evidence="10" key="1">
    <citation type="journal article" date="2014" name="Genome Announc.">
        <title>Genome sequence and annotation of Acremonium chrysogenum, producer of the beta-lactam antibiotic cephalosporin C.</title>
        <authorList>
            <person name="Terfehr D."/>
            <person name="Dahlmann T.A."/>
            <person name="Specht T."/>
            <person name="Zadra I."/>
            <person name="Kuernsteiner H."/>
            <person name="Kueck U."/>
        </authorList>
    </citation>
    <scope>NUCLEOTIDE SEQUENCE [LARGE SCALE GENOMIC DNA]</scope>
    <source>
        <strain evidence="10">ATCC 11550 / CBS 779.69 / DSM 880 / IAM 14645 / JCM 23072 / IMI 49137</strain>
    </source>
</reference>
<keyword evidence="10" id="KW-1185">Reference proteome</keyword>
<name>A0A086TBS0_HAPC1</name>
<sequence>MVSPKRSLSPDNGEEPNAKRARLDRSDANSEDAMDISAASRTLRAGEEEHAGDGHPGAKVSTTPTLHSQARSSIQRSIAMVLKHIGFDSAAPEALESFTQIIETCMPPNSLGTHAPRLTGSHLDLASMIGETKNLALSSRREHPIPVDFELMLRRHNVRLSSLKPHLKHPLSKRNLVPTYTEAIALDDDAFTTLPILGPELSGKPDKDAKSYIPASFPTFPSKHTYKFTEREDVNIRDPKKIREQAARTAQQGEDALRRLVRASKMRKQKEVKSLVERDGHGKERFRLWELTMKRFMGMEGSGEHPDQVEIADHSMIVNGDAVFSRKEVSRLGKRMAPLTNGNGA</sequence>
<evidence type="ECO:0000313" key="9">
    <source>
        <dbReference type="EMBL" id="KFH46802.1"/>
    </source>
</evidence>
<evidence type="ECO:0000259" key="8">
    <source>
        <dbReference type="Pfam" id="PF10406"/>
    </source>
</evidence>
<dbReference type="GO" id="GO:0003743">
    <property type="term" value="F:translation initiation factor activity"/>
    <property type="evidence" value="ECO:0007669"/>
    <property type="project" value="UniProtKB-KW"/>
</dbReference>
<feature type="compositionally biased region" description="Basic and acidic residues" evidence="7">
    <location>
        <begin position="44"/>
        <end position="53"/>
    </location>
</feature>
<evidence type="ECO:0000256" key="7">
    <source>
        <dbReference type="SAM" id="MobiDB-lite"/>
    </source>
</evidence>
<organism evidence="9 10">
    <name type="scientific">Hapsidospora chrysogenum (strain ATCC 11550 / CBS 779.69 / DSM 880 / IAM 14645 / JCM 23072 / IMI 49137)</name>
    <name type="common">Acremonium chrysogenum</name>
    <dbReference type="NCBI Taxonomy" id="857340"/>
    <lineage>
        <taxon>Eukaryota</taxon>
        <taxon>Fungi</taxon>
        <taxon>Dikarya</taxon>
        <taxon>Ascomycota</taxon>
        <taxon>Pezizomycotina</taxon>
        <taxon>Sordariomycetes</taxon>
        <taxon>Hypocreomycetidae</taxon>
        <taxon>Hypocreales</taxon>
        <taxon>Bionectriaceae</taxon>
        <taxon>Hapsidospora</taxon>
    </lineage>
</organism>
<comment type="caution">
    <text evidence="9">The sequence shown here is derived from an EMBL/GenBank/DDBJ whole genome shotgun (WGS) entry which is preliminary data.</text>
</comment>
<proteinExistence type="inferred from homology"/>